<feature type="region of interest" description="Disordered" evidence="1">
    <location>
        <begin position="120"/>
        <end position="142"/>
    </location>
</feature>
<feature type="region of interest" description="Disordered" evidence="1">
    <location>
        <begin position="84"/>
        <end position="107"/>
    </location>
</feature>
<protein>
    <submittedName>
        <fullName evidence="2">Uncharacterized protein</fullName>
    </submittedName>
</protein>
<accession>A0A6A6QE58</accession>
<keyword evidence="3" id="KW-1185">Reference proteome</keyword>
<evidence type="ECO:0000313" key="3">
    <source>
        <dbReference type="Proteomes" id="UP000799750"/>
    </source>
</evidence>
<name>A0A6A6QE58_9PEZI</name>
<dbReference type="EMBL" id="MU004197">
    <property type="protein sequence ID" value="KAF2490286.1"/>
    <property type="molecule type" value="Genomic_DNA"/>
</dbReference>
<reference evidence="2" key="1">
    <citation type="journal article" date="2020" name="Stud. Mycol.">
        <title>101 Dothideomycetes genomes: a test case for predicting lifestyles and emergence of pathogens.</title>
        <authorList>
            <person name="Haridas S."/>
            <person name="Albert R."/>
            <person name="Binder M."/>
            <person name="Bloem J."/>
            <person name="Labutti K."/>
            <person name="Salamov A."/>
            <person name="Andreopoulos B."/>
            <person name="Baker S."/>
            <person name="Barry K."/>
            <person name="Bills G."/>
            <person name="Bluhm B."/>
            <person name="Cannon C."/>
            <person name="Castanera R."/>
            <person name="Culley D."/>
            <person name="Daum C."/>
            <person name="Ezra D."/>
            <person name="Gonzalez J."/>
            <person name="Henrissat B."/>
            <person name="Kuo A."/>
            <person name="Liang C."/>
            <person name="Lipzen A."/>
            <person name="Lutzoni F."/>
            <person name="Magnuson J."/>
            <person name="Mondo S."/>
            <person name="Nolan M."/>
            <person name="Ohm R."/>
            <person name="Pangilinan J."/>
            <person name="Park H.-J."/>
            <person name="Ramirez L."/>
            <person name="Alfaro M."/>
            <person name="Sun H."/>
            <person name="Tritt A."/>
            <person name="Yoshinaga Y."/>
            <person name="Zwiers L.-H."/>
            <person name="Turgeon B."/>
            <person name="Goodwin S."/>
            <person name="Spatafora J."/>
            <person name="Crous P."/>
            <person name="Grigoriev I."/>
        </authorList>
    </citation>
    <scope>NUCLEOTIDE SEQUENCE</scope>
    <source>
        <strain evidence="2">CBS 269.34</strain>
    </source>
</reference>
<evidence type="ECO:0000313" key="2">
    <source>
        <dbReference type="EMBL" id="KAF2490286.1"/>
    </source>
</evidence>
<feature type="region of interest" description="Disordered" evidence="1">
    <location>
        <begin position="1"/>
        <end position="68"/>
    </location>
</feature>
<proteinExistence type="predicted"/>
<feature type="compositionally biased region" description="Polar residues" evidence="1">
    <location>
        <begin position="43"/>
        <end position="57"/>
    </location>
</feature>
<evidence type="ECO:0000256" key="1">
    <source>
        <dbReference type="SAM" id="MobiDB-lite"/>
    </source>
</evidence>
<sequence length="142" mass="15900">MPLGKDTKMAVSPRRNLPKVKQPMSEPNKAAREGNLPKVKQPMSETDPSTIRRTSPLRTRVPMAKPVRPGPIVAAVEDRRAGPLFGSSCATRRKRRTTDWLGAGKHQTRTRKIYCSTRLSGMQGGKRRRRMESRRLVLGLAS</sequence>
<dbReference type="Proteomes" id="UP000799750">
    <property type="component" value="Unassembled WGS sequence"/>
</dbReference>
<gene>
    <name evidence="2" type="ORF">BU16DRAFT_148367</name>
</gene>
<dbReference type="AlphaFoldDB" id="A0A6A6QE58"/>
<organism evidence="2 3">
    <name type="scientific">Lophium mytilinum</name>
    <dbReference type="NCBI Taxonomy" id="390894"/>
    <lineage>
        <taxon>Eukaryota</taxon>
        <taxon>Fungi</taxon>
        <taxon>Dikarya</taxon>
        <taxon>Ascomycota</taxon>
        <taxon>Pezizomycotina</taxon>
        <taxon>Dothideomycetes</taxon>
        <taxon>Pleosporomycetidae</taxon>
        <taxon>Mytilinidiales</taxon>
        <taxon>Mytilinidiaceae</taxon>
        <taxon>Lophium</taxon>
    </lineage>
</organism>